<accession>A0ABN0XND3</accession>
<gene>
    <name evidence="1" type="ORF">GCM10008932_20310</name>
</gene>
<name>A0ABN0XND3_9LACT</name>
<comment type="caution">
    <text evidence="1">The sequence shown here is derived from an EMBL/GenBank/DDBJ whole genome shotgun (WGS) entry which is preliminary data.</text>
</comment>
<evidence type="ECO:0000313" key="1">
    <source>
        <dbReference type="EMBL" id="GAA0368465.1"/>
    </source>
</evidence>
<reference evidence="1 2" key="1">
    <citation type="journal article" date="2019" name="Int. J. Syst. Evol. Microbiol.">
        <title>The Global Catalogue of Microorganisms (GCM) 10K type strain sequencing project: providing services to taxonomists for standard genome sequencing and annotation.</title>
        <authorList>
            <consortium name="The Broad Institute Genomics Platform"/>
            <consortium name="The Broad Institute Genome Sequencing Center for Infectious Disease"/>
            <person name="Wu L."/>
            <person name="Ma J."/>
        </authorList>
    </citation>
    <scope>NUCLEOTIDE SEQUENCE [LARGE SCALE GENOMIC DNA]</scope>
    <source>
        <strain evidence="1 2">JCM 12662</strain>
    </source>
</reference>
<keyword evidence="2" id="KW-1185">Reference proteome</keyword>
<organism evidence="1 2">
    <name type="scientific">Alkalibacterium iburiense</name>
    <dbReference type="NCBI Taxonomy" id="290589"/>
    <lineage>
        <taxon>Bacteria</taxon>
        <taxon>Bacillati</taxon>
        <taxon>Bacillota</taxon>
        <taxon>Bacilli</taxon>
        <taxon>Lactobacillales</taxon>
        <taxon>Carnobacteriaceae</taxon>
        <taxon>Alkalibacterium</taxon>
    </lineage>
</organism>
<evidence type="ECO:0008006" key="3">
    <source>
        <dbReference type="Google" id="ProtNLM"/>
    </source>
</evidence>
<dbReference type="RefSeq" id="WP_343756318.1">
    <property type="nucleotide sequence ID" value="NZ_BAAACW010000131.1"/>
</dbReference>
<dbReference type="EMBL" id="BAAACW010000131">
    <property type="protein sequence ID" value="GAA0368465.1"/>
    <property type="molecule type" value="Genomic_DNA"/>
</dbReference>
<dbReference type="Proteomes" id="UP001501166">
    <property type="component" value="Unassembled WGS sequence"/>
</dbReference>
<evidence type="ECO:0000313" key="2">
    <source>
        <dbReference type="Proteomes" id="UP001501166"/>
    </source>
</evidence>
<sequence length="197" mass="22957">MDRYRQIKHLNVTDDLVQKVIGFYQNHVEVPYISPDRDLDSWVTSVELGVESLVPKRNMIRFEDDCLPGHIILLWRIGFSTFTNESVFPKYFEYDYGIHADEALEDIQQKGFARKLTASESLKYLPATHLKAFLKKKGVKGYSTLKKEELMVKVKEMFTEEELASLFNVRGFELTHLGKQKLEAHSDVVDRHPKKSY</sequence>
<proteinExistence type="predicted"/>
<protein>
    <recommendedName>
        <fullName evidence="3">Rho termination factor N-terminal domain-containing protein</fullName>
    </recommendedName>
</protein>